<dbReference type="Pfam" id="PF13280">
    <property type="entry name" value="WYL"/>
    <property type="match status" value="1"/>
</dbReference>
<evidence type="ECO:0000259" key="3">
    <source>
        <dbReference type="Pfam" id="PF26109"/>
    </source>
</evidence>
<dbReference type="KEGG" id="kre:GWK63_16360"/>
<dbReference type="Pfam" id="PF26109">
    <property type="entry name" value="WHD_BrxR"/>
    <property type="match status" value="1"/>
</dbReference>
<dbReference type="PIRSF" id="PIRSF015558">
    <property type="entry name" value="Txn_reg_DeoR_prd"/>
    <property type="match status" value="1"/>
</dbReference>
<protein>
    <submittedName>
        <fullName evidence="4">WYL domain-containing protein</fullName>
    </submittedName>
</protein>
<dbReference type="PANTHER" id="PTHR34580">
    <property type="match status" value="1"/>
</dbReference>
<feature type="domain" description="DNA-binding transcriptional repressor CapW C-terminal dimerisation" evidence="2">
    <location>
        <begin position="214"/>
        <end position="282"/>
    </location>
</feature>
<name>A0A181C5A1_9PROT</name>
<gene>
    <name evidence="4" type="ORF">GWK63_16360</name>
</gene>
<evidence type="ECO:0000259" key="2">
    <source>
        <dbReference type="Pfam" id="PF26107"/>
    </source>
</evidence>
<reference evidence="4 5" key="1">
    <citation type="submission" date="2020-03" db="EMBL/GenBank/DDBJ databases">
        <title>Isolation of cellulose-producing strains, genome characterization and application of the synthesized cellulose films as an economical and sustainable material for piezoelectric sensor construction.</title>
        <authorList>
            <person name="Mangayil R.K."/>
        </authorList>
    </citation>
    <scope>NUCLEOTIDE SEQUENCE [LARGE SCALE GENOMIC DNA]</scope>
    <source>
        <strain evidence="4 5">ENS 9a1a</strain>
    </source>
</reference>
<feature type="domain" description="WYL" evidence="1">
    <location>
        <begin position="126"/>
        <end position="190"/>
    </location>
</feature>
<keyword evidence="5" id="KW-1185">Reference proteome</keyword>
<dbReference type="InterPro" id="IPR059020">
    <property type="entry name" value="CapW_CTD"/>
</dbReference>
<sequence>MSAGGPDLRWGVEQRLEFIEFRLFWEGGINRSDITGFFGVSVPQASKDLTQYQELAPENVRYDRSEKRYFATGSFRPRFLKPDADHYLAQLLFAVDPALHGERTWLTSPPSVDTMPVPNRRVDITVLRMILAAVRGQASVEVLYQSMNEQRPEPLWRRISPHAFGSDGFRWHVRAFCHIDNRFKDFLLSRCLEGRSLGEPAARLEDDRQWRDFFDVKLSPNPRLGENQRKIIAQDYGMRDGNVTIPVRRALLYYFKKRLRLDVADVLDNPHETPVIIINRAEFDAALTIALLDNKTGR</sequence>
<dbReference type="Pfam" id="PF26107">
    <property type="entry name" value="BrxR_CTD"/>
    <property type="match status" value="1"/>
</dbReference>
<dbReference type="InterPro" id="IPR026881">
    <property type="entry name" value="WYL_dom"/>
</dbReference>
<evidence type="ECO:0000313" key="5">
    <source>
        <dbReference type="Proteomes" id="UP000502533"/>
    </source>
</evidence>
<dbReference type="InterPro" id="IPR016634">
    <property type="entry name" value="CapW-like"/>
</dbReference>
<dbReference type="InterPro" id="IPR051534">
    <property type="entry name" value="CBASS_pafABC_assoc_protein"/>
</dbReference>
<accession>A0A181C5A1</accession>
<dbReference type="PROSITE" id="PS52050">
    <property type="entry name" value="WYL"/>
    <property type="match status" value="1"/>
</dbReference>
<proteinExistence type="predicted"/>
<dbReference type="AlphaFoldDB" id="A0A181C5A1"/>
<dbReference type="InterPro" id="IPR059019">
    <property type="entry name" value="WHD_CapW"/>
</dbReference>
<dbReference type="RefSeq" id="WP_039998598.1">
    <property type="nucleotide sequence ID" value="NZ_FLKN01000011.1"/>
</dbReference>
<dbReference type="Proteomes" id="UP000502533">
    <property type="component" value="Chromosome"/>
</dbReference>
<organism evidence="4 5">
    <name type="scientific">Komagataeibacter rhaeticus</name>
    <dbReference type="NCBI Taxonomy" id="215221"/>
    <lineage>
        <taxon>Bacteria</taxon>
        <taxon>Pseudomonadati</taxon>
        <taxon>Pseudomonadota</taxon>
        <taxon>Alphaproteobacteria</taxon>
        <taxon>Acetobacterales</taxon>
        <taxon>Acetobacteraceae</taxon>
        <taxon>Komagataeibacter</taxon>
    </lineage>
</organism>
<dbReference type="PANTHER" id="PTHR34580:SF3">
    <property type="entry name" value="PROTEIN PAFB"/>
    <property type="match status" value="1"/>
</dbReference>
<evidence type="ECO:0000313" key="4">
    <source>
        <dbReference type="EMBL" id="QIP37188.1"/>
    </source>
</evidence>
<evidence type="ECO:0000259" key="1">
    <source>
        <dbReference type="Pfam" id="PF13280"/>
    </source>
</evidence>
<dbReference type="EMBL" id="CP050139">
    <property type="protein sequence ID" value="QIP37188.1"/>
    <property type="molecule type" value="Genomic_DNA"/>
</dbReference>
<feature type="domain" description="DNA-binding transcriptional repressor CapW winged helix-turn-helix" evidence="3">
    <location>
        <begin position="12"/>
        <end position="91"/>
    </location>
</feature>